<dbReference type="Proteomes" id="UP001054837">
    <property type="component" value="Unassembled WGS sequence"/>
</dbReference>
<sequence length="262" mass="29356">MLVEMKILLISRPVACHLQHSLWLCGPEFLYNECSFHSESSVPTLNDSVSTLNDSMSTLNDSVSTLNDFVSTLNDPVPEERCCVQSTIAANHLPNSNDLFQKYSSLSKLKGVAAYCLRVSGRLRHANIAYGHKHPILLPKRHILTNLIVRYYHEILLHAGPQLVKSSIQEQYWIIGDAILGFPDDLKYLPGNTVVIQKGKTISITCRLNGLTEFPRWIAPNLQNVEVRAMCPHLNESEGMHISYTDNLNEGSIVAFHGLPPR</sequence>
<accession>A0AAV4PYS8</accession>
<proteinExistence type="predicted"/>
<dbReference type="EMBL" id="BPLQ01003497">
    <property type="protein sequence ID" value="GIY00935.1"/>
    <property type="molecule type" value="Genomic_DNA"/>
</dbReference>
<keyword evidence="1" id="KW-0695">RNA-directed DNA polymerase</keyword>
<evidence type="ECO:0000313" key="1">
    <source>
        <dbReference type="EMBL" id="GIY00935.1"/>
    </source>
</evidence>
<comment type="caution">
    <text evidence="1">The sequence shown here is derived from an EMBL/GenBank/DDBJ whole genome shotgun (WGS) entry which is preliminary data.</text>
</comment>
<keyword evidence="1" id="KW-0808">Transferase</keyword>
<reference evidence="1 2" key="1">
    <citation type="submission" date="2021-06" db="EMBL/GenBank/DDBJ databases">
        <title>Caerostris darwini draft genome.</title>
        <authorList>
            <person name="Kono N."/>
            <person name="Arakawa K."/>
        </authorList>
    </citation>
    <scope>NUCLEOTIDE SEQUENCE [LARGE SCALE GENOMIC DNA]</scope>
</reference>
<organism evidence="1 2">
    <name type="scientific">Caerostris darwini</name>
    <dbReference type="NCBI Taxonomy" id="1538125"/>
    <lineage>
        <taxon>Eukaryota</taxon>
        <taxon>Metazoa</taxon>
        <taxon>Ecdysozoa</taxon>
        <taxon>Arthropoda</taxon>
        <taxon>Chelicerata</taxon>
        <taxon>Arachnida</taxon>
        <taxon>Araneae</taxon>
        <taxon>Araneomorphae</taxon>
        <taxon>Entelegynae</taxon>
        <taxon>Araneoidea</taxon>
        <taxon>Araneidae</taxon>
        <taxon>Caerostris</taxon>
    </lineage>
</organism>
<dbReference type="AlphaFoldDB" id="A0AAV4PYS8"/>
<keyword evidence="2" id="KW-1185">Reference proteome</keyword>
<dbReference type="GO" id="GO:0003964">
    <property type="term" value="F:RNA-directed DNA polymerase activity"/>
    <property type="evidence" value="ECO:0007669"/>
    <property type="project" value="UniProtKB-KW"/>
</dbReference>
<evidence type="ECO:0000313" key="2">
    <source>
        <dbReference type="Proteomes" id="UP001054837"/>
    </source>
</evidence>
<dbReference type="PANTHER" id="PTHR47331">
    <property type="entry name" value="PHD-TYPE DOMAIN-CONTAINING PROTEIN"/>
    <property type="match status" value="1"/>
</dbReference>
<name>A0AAV4PYS8_9ARAC</name>
<dbReference type="PANTHER" id="PTHR47331:SF2">
    <property type="match status" value="1"/>
</dbReference>
<protein>
    <submittedName>
        <fullName evidence="1">Reverse transcriptase</fullName>
    </submittedName>
</protein>
<keyword evidence="1" id="KW-0548">Nucleotidyltransferase</keyword>
<gene>
    <name evidence="1" type="ORF">CDAR_593711</name>
</gene>